<dbReference type="AlphaFoldDB" id="A0AAX0U6Z3"/>
<reference evidence="3 4" key="1">
    <citation type="submission" date="2017-11" db="EMBL/GenBank/DDBJ databases">
        <title>Molecular characterization of Burkholderia pseudomallei and closely related isolates from Vietnam.</title>
        <authorList>
            <person name="Ustinov D.V."/>
            <person name="Antonov A.S."/>
            <person name="Avdusheva E.F."/>
            <person name="Shpak I.M."/>
            <person name="Zakharova I.B."/>
            <person name="Thi L.A."/>
            <person name="Teteryatnikova N."/>
            <person name="Lopasteyskaya Y.A."/>
            <person name="Kuzyutina J.A."/>
            <person name="Ngo T.N."/>
            <person name="Victorov D.V."/>
        </authorList>
    </citation>
    <scope>NUCLEOTIDE SEQUENCE [LARGE SCALE GENOMIC DNA]</scope>
    <source>
        <strain evidence="3 4">V1512</strain>
    </source>
</reference>
<dbReference type="Proteomes" id="UP000231878">
    <property type="component" value="Unassembled WGS sequence"/>
</dbReference>
<organism evidence="3 4">
    <name type="scientific">Burkholderia pseudomallei</name>
    <name type="common">Pseudomonas pseudomallei</name>
    <dbReference type="NCBI Taxonomy" id="28450"/>
    <lineage>
        <taxon>Bacteria</taxon>
        <taxon>Pseudomonadati</taxon>
        <taxon>Pseudomonadota</taxon>
        <taxon>Betaproteobacteria</taxon>
        <taxon>Burkholderiales</taxon>
        <taxon>Burkholderiaceae</taxon>
        <taxon>Burkholderia</taxon>
        <taxon>pseudomallei group</taxon>
    </lineage>
</organism>
<evidence type="ECO:0000313" key="3">
    <source>
        <dbReference type="EMBL" id="PJO63947.1"/>
    </source>
</evidence>
<accession>A0AAX0U6Z3</accession>
<evidence type="ECO:0000259" key="2">
    <source>
        <dbReference type="Pfam" id="PF13340"/>
    </source>
</evidence>
<name>A0AAX0U6Z3_BURPE</name>
<protein>
    <recommendedName>
        <fullName evidence="2">Insertion element IS402-like domain-containing protein</fullName>
    </recommendedName>
</protein>
<feature type="region of interest" description="Disordered" evidence="1">
    <location>
        <begin position="1"/>
        <end position="41"/>
    </location>
</feature>
<sequence>MEAATATPILDDESWSPIPPLLPPSKPRRTRDPGRKPLEDHAVPSGILFVRQSGIRWERLAQEIGRGSGMSCWRRLRDWPQAGVGTGRTGDTTRFKAPLVTDAQGLSFALILPAAHRNDVTRVLPLRAAPHARIADQPPHVSRQCAKRKEEARVLRGL</sequence>
<gene>
    <name evidence="3" type="ORF">CWD88_23155</name>
</gene>
<dbReference type="Pfam" id="PF13340">
    <property type="entry name" value="DUF4096"/>
    <property type="match status" value="1"/>
</dbReference>
<evidence type="ECO:0000256" key="1">
    <source>
        <dbReference type="SAM" id="MobiDB-lite"/>
    </source>
</evidence>
<feature type="compositionally biased region" description="Basic and acidic residues" evidence="1">
    <location>
        <begin position="30"/>
        <end position="41"/>
    </location>
</feature>
<dbReference type="InterPro" id="IPR025161">
    <property type="entry name" value="IS402-like_dom"/>
</dbReference>
<evidence type="ECO:0000313" key="4">
    <source>
        <dbReference type="Proteomes" id="UP000231878"/>
    </source>
</evidence>
<comment type="caution">
    <text evidence="3">The sequence shown here is derived from an EMBL/GenBank/DDBJ whole genome shotgun (WGS) entry which is preliminary data.</text>
</comment>
<proteinExistence type="predicted"/>
<feature type="domain" description="Insertion element IS402-like" evidence="2">
    <location>
        <begin position="10"/>
        <end position="84"/>
    </location>
</feature>
<dbReference type="EMBL" id="PHRB01000026">
    <property type="protein sequence ID" value="PJO63947.1"/>
    <property type="molecule type" value="Genomic_DNA"/>
</dbReference>